<dbReference type="AlphaFoldDB" id="A0A7Y9IV46"/>
<name>A0A7Y9IV46_9BURK</name>
<dbReference type="PANTHER" id="PTHR39176">
    <property type="entry name" value="PERIPLASMIC PROTEIN-RELATED"/>
    <property type="match status" value="1"/>
</dbReference>
<gene>
    <name evidence="3" type="ORF">FHW18_002888</name>
</gene>
<dbReference type="PANTHER" id="PTHR39176:SF1">
    <property type="entry name" value="PERIPLASMIC PROTEIN"/>
    <property type="match status" value="1"/>
</dbReference>
<evidence type="ECO:0000313" key="4">
    <source>
        <dbReference type="Proteomes" id="UP000542125"/>
    </source>
</evidence>
<dbReference type="Proteomes" id="UP000542125">
    <property type="component" value="Unassembled WGS sequence"/>
</dbReference>
<evidence type="ECO:0000259" key="2">
    <source>
        <dbReference type="Pfam" id="PF07007"/>
    </source>
</evidence>
<keyword evidence="4" id="KW-1185">Reference proteome</keyword>
<dbReference type="InterPro" id="IPR009739">
    <property type="entry name" value="LprI-like_N"/>
</dbReference>
<dbReference type="Gene3D" id="1.20.1270.180">
    <property type="match status" value="1"/>
</dbReference>
<accession>A0A7Y9IV46</accession>
<reference evidence="3 4" key="1">
    <citation type="submission" date="2020-07" db="EMBL/GenBank/DDBJ databases">
        <title>Genomic Encyclopedia of Type Strains, Phase IV (KMG-V): Genome sequencing to study the core and pangenomes of soil and plant-associated prokaryotes.</title>
        <authorList>
            <person name="Whitman W."/>
        </authorList>
    </citation>
    <scope>NUCLEOTIDE SEQUENCE [LARGE SCALE GENOMIC DNA]</scope>
    <source>
        <strain evidence="3 4">SAS40</strain>
    </source>
</reference>
<comment type="caution">
    <text evidence="3">The sequence shown here is derived from an EMBL/GenBank/DDBJ whole genome shotgun (WGS) entry which is preliminary data.</text>
</comment>
<proteinExistence type="predicted"/>
<keyword evidence="1" id="KW-0732">Signal</keyword>
<sequence length="131" mass="14412">MKTFSLALTCVSASLLFSASFSAQAAGCDTPRNAFDQLYCSSTIFAQTDKDLNTTYGALRKQLQPAQQEALKQGQLAWIKQRDEECSYEKPNGYYVNLTCAVKQTQSRLDFLKARQRECGSTGCVTSKLGG</sequence>
<dbReference type="EMBL" id="JACBYR010000001">
    <property type="protein sequence ID" value="NYE83617.1"/>
    <property type="molecule type" value="Genomic_DNA"/>
</dbReference>
<evidence type="ECO:0000256" key="1">
    <source>
        <dbReference type="SAM" id="SignalP"/>
    </source>
</evidence>
<feature type="domain" description="Lysozyme inhibitor LprI-like N-terminal" evidence="2">
    <location>
        <begin position="36"/>
        <end position="112"/>
    </location>
</feature>
<feature type="chain" id="PRO_5030896741" evidence="1">
    <location>
        <begin position="26"/>
        <end position="131"/>
    </location>
</feature>
<feature type="signal peptide" evidence="1">
    <location>
        <begin position="1"/>
        <end position="25"/>
    </location>
</feature>
<dbReference type="Pfam" id="PF07007">
    <property type="entry name" value="LprI"/>
    <property type="match status" value="1"/>
</dbReference>
<dbReference type="RefSeq" id="WP_179587400.1">
    <property type="nucleotide sequence ID" value="NZ_JACBYR010000001.1"/>
</dbReference>
<evidence type="ECO:0000313" key="3">
    <source>
        <dbReference type="EMBL" id="NYE83617.1"/>
    </source>
</evidence>
<organism evidence="3 4">
    <name type="scientific">Pigmentiphaga litoralis</name>
    <dbReference type="NCBI Taxonomy" id="516702"/>
    <lineage>
        <taxon>Bacteria</taxon>
        <taxon>Pseudomonadati</taxon>
        <taxon>Pseudomonadota</taxon>
        <taxon>Betaproteobacteria</taxon>
        <taxon>Burkholderiales</taxon>
        <taxon>Alcaligenaceae</taxon>
        <taxon>Pigmentiphaga</taxon>
    </lineage>
</organism>
<protein>
    <submittedName>
        <fullName evidence="3">Uncharacterized protein YecT (DUF1311 family)</fullName>
    </submittedName>
</protein>